<feature type="compositionally biased region" description="Basic and acidic residues" evidence="5">
    <location>
        <begin position="528"/>
        <end position="538"/>
    </location>
</feature>
<evidence type="ECO:0000256" key="3">
    <source>
        <dbReference type="ARBA" id="ARBA00022827"/>
    </source>
</evidence>
<accession>A0A316ZDN3</accession>
<evidence type="ECO:0000256" key="2">
    <source>
        <dbReference type="ARBA" id="ARBA00022630"/>
    </source>
</evidence>
<dbReference type="GO" id="GO:0004499">
    <property type="term" value="F:N,N-dimethylaniline monooxygenase activity"/>
    <property type="evidence" value="ECO:0007669"/>
    <property type="project" value="InterPro"/>
</dbReference>
<dbReference type="GeneID" id="37269401"/>
<evidence type="ECO:0000256" key="4">
    <source>
        <dbReference type="ARBA" id="ARBA00023002"/>
    </source>
</evidence>
<keyword evidence="2" id="KW-0285">Flavoprotein</keyword>
<dbReference type="GO" id="GO:0050661">
    <property type="term" value="F:NADP binding"/>
    <property type="evidence" value="ECO:0007669"/>
    <property type="project" value="InterPro"/>
</dbReference>
<sequence length="538" mass="59035">MQRIAIIGGGPAGVSAALELLRIRGSSSSSSSTAAPLYAPTLFERRRAPGGVWTYEEPQAQRICFDETGQAHAVARTMDGAWPPAGMFEGLRTNIPSDLMTFRDAPFAPSTPLFPSRRQVLDYLHAYAEQHRELLAPVTRFGTEVVGMQKQGSTWSVTSRQGQDERQEVFDKVVIATGRCARPQLPFVPGLWHFAGEIWHSSWYRTPLVFRNKTVLVVGNASSGMDIARELSGYSLRPLPAGPLSGDEVSAAAWAEESAAGRTGIRVLQSVEDVEKPPPMDYDPRDPASPDWARRIRVVPRIKSVDAEAIELADGERLTDVDAIIFATGFVAEFPFLPPVAPFDLAPLLPAAPERPPLHDDKLGARLEKQGGPYRAPPAAPVLNNLDDWLLFYEKDDSVAVLGAPTTVVPFHLSQAQARYVAAYWAGKAAPLPQLDSSIPPTEAARWSSTRQADQTETWPQGRCAHVFGNPSDAAYVDELLARSPEGGAEAPWDVEYRAQSDGRGGGPRGQEDWSKTPTWRRERRNKGKELRREELGY</sequence>
<dbReference type="STRING" id="58919.A0A316ZDN3"/>
<dbReference type="PRINTS" id="PR00368">
    <property type="entry name" value="FADPNR"/>
</dbReference>
<dbReference type="AlphaFoldDB" id="A0A316ZDN3"/>
<name>A0A316ZDN3_9BASI</name>
<dbReference type="InterPro" id="IPR050346">
    <property type="entry name" value="FMO-like"/>
</dbReference>
<evidence type="ECO:0000313" key="6">
    <source>
        <dbReference type="EMBL" id="PWN99877.1"/>
    </source>
</evidence>
<keyword evidence="4" id="KW-0560">Oxidoreductase</keyword>
<evidence type="ECO:0000256" key="1">
    <source>
        <dbReference type="ARBA" id="ARBA00009183"/>
    </source>
</evidence>
<dbReference type="PANTHER" id="PTHR23023">
    <property type="entry name" value="DIMETHYLANILINE MONOOXYGENASE"/>
    <property type="match status" value="1"/>
</dbReference>
<evidence type="ECO:0000313" key="7">
    <source>
        <dbReference type="Proteomes" id="UP000245946"/>
    </source>
</evidence>
<dbReference type="OrthoDB" id="66881at2759"/>
<protein>
    <submittedName>
        <fullName evidence="6">FAD/NAD(P)-binding domain-containing protein</fullName>
    </submittedName>
</protein>
<dbReference type="Proteomes" id="UP000245946">
    <property type="component" value="Unassembled WGS sequence"/>
</dbReference>
<proteinExistence type="inferred from homology"/>
<organism evidence="6 7">
    <name type="scientific">Tilletiopsis washingtonensis</name>
    <dbReference type="NCBI Taxonomy" id="58919"/>
    <lineage>
        <taxon>Eukaryota</taxon>
        <taxon>Fungi</taxon>
        <taxon>Dikarya</taxon>
        <taxon>Basidiomycota</taxon>
        <taxon>Ustilaginomycotina</taxon>
        <taxon>Exobasidiomycetes</taxon>
        <taxon>Entylomatales</taxon>
        <taxon>Entylomatales incertae sedis</taxon>
        <taxon>Tilletiopsis</taxon>
    </lineage>
</organism>
<dbReference type="Pfam" id="PF00743">
    <property type="entry name" value="FMO-like"/>
    <property type="match status" value="1"/>
</dbReference>
<reference evidence="6 7" key="1">
    <citation type="journal article" date="2018" name="Mol. Biol. Evol.">
        <title>Broad Genomic Sampling Reveals a Smut Pathogenic Ancestry of the Fungal Clade Ustilaginomycotina.</title>
        <authorList>
            <person name="Kijpornyongpan T."/>
            <person name="Mondo S.J."/>
            <person name="Barry K."/>
            <person name="Sandor L."/>
            <person name="Lee J."/>
            <person name="Lipzen A."/>
            <person name="Pangilinan J."/>
            <person name="LaButti K."/>
            <person name="Hainaut M."/>
            <person name="Henrissat B."/>
            <person name="Grigoriev I.V."/>
            <person name="Spatafora J.W."/>
            <person name="Aime M.C."/>
        </authorList>
    </citation>
    <scope>NUCLEOTIDE SEQUENCE [LARGE SCALE GENOMIC DNA]</scope>
    <source>
        <strain evidence="6 7">MCA 4186</strain>
    </source>
</reference>
<dbReference type="SUPFAM" id="SSF51905">
    <property type="entry name" value="FAD/NAD(P)-binding domain"/>
    <property type="match status" value="2"/>
</dbReference>
<keyword evidence="3" id="KW-0274">FAD</keyword>
<comment type="similarity">
    <text evidence="1">Belongs to the FMO family.</text>
</comment>
<gene>
    <name evidence="6" type="ORF">FA09DRAFT_328655</name>
</gene>
<keyword evidence="7" id="KW-1185">Reference proteome</keyword>
<dbReference type="InterPro" id="IPR036188">
    <property type="entry name" value="FAD/NAD-bd_sf"/>
</dbReference>
<dbReference type="EMBL" id="KZ819287">
    <property type="protein sequence ID" value="PWN99877.1"/>
    <property type="molecule type" value="Genomic_DNA"/>
</dbReference>
<dbReference type="InterPro" id="IPR020946">
    <property type="entry name" value="Flavin_mOase-like"/>
</dbReference>
<evidence type="ECO:0000256" key="5">
    <source>
        <dbReference type="SAM" id="MobiDB-lite"/>
    </source>
</evidence>
<dbReference type="Gene3D" id="3.50.50.60">
    <property type="entry name" value="FAD/NAD(P)-binding domain"/>
    <property type="match status" value="2"/>
</dbReference>
<dbReference type="RefSeq" id="XP_025600156.1">
    <property type="nucleotide sequence ID" value="XM_025741857.1"/>
</dbReference>
<feature type="region of interest" description="Disordered" evidence="5">
    <location>
        <begin position="487"/>
        <end position="538"/>
    </location>
</feature>
<dbReference type="GO" id="GO:0050660">
    <property type="term" value="F:flavin adenine dinucleotide binding"/>
    <property type="evidence" value="ECO:0007669"/>
    <property type="project" value="InterPro"/>
</dbReference>